<dbReference type="EMBL" id="AMYB01000004">
    <property type="protein sequence ID" value="OAD03045.1"/>
    <property type="molecule type" value="Genomic_DNA"/>
</dbReference>
<accession>A0A162MPC1</accession>
<evidence type="ECO:0000313" key="1">
    <source>
        <dbReference type="EMBL" id="OAD03045.1"/>
    </source>
</evidence>
<evidence type="ECO:0008006" key="3">
    <source>
        <dbReference type="Google" id="ProtNLM"/>
    </source>
</evidence>
<keyword evidence="2" id="KW-1185">Reference proteome</keyword>
<dbReference type="CDD" id="cd22744">
    <property type="entry name" value="OTU"/>
    <property type="match status" value="1"/>
</dbReference>
<organism evidence="1 2">
    <name type="scientific">Mucor lusitanicus CBS 277.49</name>
    <dbReference type="NCBI Taxonomy" id="747725"/>
    <lineage>
        <taxon>Eukaryota</taxon>
        <taxon>Fungi</taxon>
        <taxon>Fungi incertae sedis</taxon>
        <taxon>Mucoromycota</taxon>
        <taxon>Mucoromycotina</taxon>
        <taxon>Mucoromycetes</taxon>
        <taxon>Mucorales</taxon>
        <taxon>Mucorineae</taxon>
        <taxon>Mucoraceae</taxon>
        <taxon>Mucor</taxon>
    </lineage>
</organism>
<dbReference type="Proteomes" id="UP000077051">
    <property type="component" value="Unassembled WGS sequence"/>
</dbReference>
<dbReference type="OrthoDB" id="1694816at2759"/>
<proteinExistence type="predicted"/>
<gene>
    <name evidence="1" type="ORF">MUCCIDRAFT_81059</name>
</gene>
<protein>
    <recommendedName>
        <fullName evidence="3">OTU domain-containing protein</fullName>
    </recommendedName>
</protein>
<comment type="caution">
    <text evidence="1">The sequence shown here is derived from an EMBL/GenBank/DDBJ whole genome shotgun (WGS) entry which is preliminary data.</text>
</comment>
<dbReference type="AlphaFoldDB" id="A0A162MPC1"/>
<name>A0A162MPC1_MUCCL</name>
<evidence type="ECO:0000313" key="2">
    <source>
        <dbReference type="Proteomes" id="UP000077051"/>
    </source>
</evidence>
<dbReference type="VEuPathDB" id="FungiDB:MUCCIDRAFT_81059"/>
<reference evidence="1 2" key="1">
    <citation type="submission" date="2015-06" db="EMBL/GenBank/DDBJ databases">
        <title>Expansion of signal transduction pathways in fungi by whole-genome duplication.</title>
        <authorList>
            <consortium name="DOE Joint Genome Institute"/>
            <person name="Corrochano L.M."/>
            <person name="Kuo A."/>
            <person name="Marcet-Houben M."/>
            <person name="Polaino S."/>
            <person name="Salamov A."/>
            <person name="Villalobos J.M."/>
            <person name="Alvarez M.I."/>
            <person name="Avalos J."/>
            <person name="Benito E.P."/>
            <person name="Benoit I."/>
            <person name="Burger G."/>
            <person name="Camino L.P."/>
            <person name="Canovas D."/>
            <person name="Cerda-Olmedo E."/>
            <person name="Cheng J.-F."/>
            <person name="Dominguez A."/>
            <person name="Elias M."/>
            <person name="Eslava A.P."/>
            <person name="Glaser F."/>
            <person name="Grimwood J."/>
            <person name="Gutierrez G."/>
            <person name="Heitman J."/>
            <person name="Henrissat B."/>
            <person name="Iturriaga E.A."/>
            <person name="Lang B.F."/>
            <person name="Lavin J.L."/>
            <person name="Lee S."/>
            <person name="Li W."/>
            <person name="Lindquist E."/>
            <person name="Lopez-Garcia S."/>
            <person name="Luque E.M."/>
            <person name="Marcos A.T."/>
            <person name="Martin J."/>
            <person name="Mccluskey K."/>
            <person name="Medina H.R."/>
            <person name="Miralles-Duran A."/>
            <person name="Miyazaki A."/>
            <person name="Munoz-Torres E."/>
            <person name="Oguiza J.A."/>
            <person name="Ohm R."/>
            <person name="Olmedo M."/>
            <person name="Orejas M."/>
            <person name="Ortiz-Castellanos L."/>
            <person name="Pisabarro A.G."/>
            <person name="Rodriguez-Romero J."/>
            <person name="Ruiz-Herrera J."/>
            <person name="Ruiz-Vazquez R."/>
            <person name="Sanz C."/>
            <person name="Schackwitz W."/>
            <person name="Schmutz J."/>
            <person name="Shahriari M."/>
            <person name="Shelest E."/>
            <person name="Silva-Franco F."/>
            <person name="Soanes D."/>
            <person name="Syed K."/>
            <person name="Tagua V.G."/>
            <person name="Talbot N.J."/>
            <person name="Thon M."/>
            <person name="De Vries R.P."/>
            <person name="Wiebenga A."/>
            <person name="Yadav J.S."/>
            <person name="Braun E.L."/>
            <person name="Baker S."/>
            <person name="Garre V."/>
            <person name="Horwitz B."/>
            <person name="Torres-Martinez S."/>
            <person name="Idnurm A."/>
            <person name="Herrera-Estrella A."/>
            <person name="Gabaldon T."/>
            <person name="Grigoriev I.V."/>
        </authorList>
    </citation>
    <scope>NUCLEOTIDE SEQUENCE [LARGE SCALE GENOMIC DNA]</scope>
    <source>
        <strain evidence="1 2">CBS 277.49</strain>
    </source>
</reference>
<sequence>MHQETRMSTTLYKFETFLRNSNAGHLNLKLNAFDEWFESQTSMEYRLQNVGANPNIKPAKTKKAVKAKKAKEPRIPKDRHIITETNPFPGVLALEFEPLYPRVGGDGNCGFRAVAVCTDDRLEKYHLQVRKELRNTLNGKDMLAKDCTLEEEEESARVLANYREAIFQNIDEELHQMQICLSYNSIRRCQDKQQFHMIMPVTGYLIADKYNRAVVFLNRYGCHTFLPKTHWNTIVQPFCDAYEQLLAYFYKQEVTPDGKGSVRIAVRRSARNTSQKLSEIDQKLAKLPSVLEPPLPMSQAPAVVELPLVPPSPAAVLPNESFSIPKKIRRDSKAYAENLSLQTKIAEITKRIADAKNQEENEVYCPKCQKEVEPYEDNVKKLHVLEQLDVESAKYAEQADAFHENHIKDDYKPIVAHLDSFGRPKNCYDLDLESLRQWVQCFGATIIKNVLKMKTEIPPSLMKSIFDARHHLRTNNIGNMNMSYNDMLRTNKCFQYLVVPGYLGKLLGLTRGEWTYYERSRLGGIDEFRILDKMYRRQKMVKIKLTEAKAIVMDDASVNELESEELIKVTCDFGIHYSSSNVELEDSDDDWGYEDEKAAEEFDEEADEDGHEEIYEEGSIFEENEDCNSSYYEEGIYGPEDVEGMLEDAMKKLEEM</sequence>